<evidence type="ECO:0000313" key="3">
    <source>
        <dbReference type="EMBL" id="GHE73361.1"/>
    </source>
</evidence>
<proteinExistence type="inferred from homology"/>
<evidence type="ECO:0008006" key="5">
    <source>
        <dbReference type="Google" id="ProtNLM"/>
    </source>
</evidence>
<dbReference type="EMBL" id="BNAG01000004">
    <property type="protein sequence ID" value="GHE73361.1"/>
    <property type="molecule type" value="Genomic_DNA"/>
</dbReference>
<protein>
    <recommendedName>
        <fullName evidence="5">Transporter</fullName>
    </recommendedName>
</protein>
<dbReference type="SUPFAM" id="SSF56954">
    <property type="entry name" value="Outer membrane efflux proteins (OEP)"/>
    <property type="match status" value="1"/>
</dbReference>
<accession>A0ABQ3I8H8</accession>
<organism evidence="3 4">
    <name type="scientific">Roseivirga thermotolerans</name>
    <dbReference type="NCBI Taxonomy" id="1758176"/>
    <lineage>
        <taxon>Bacteria</taxon>
        <taxon>Pseudomonadati</taxon>
        <taxon>Bacteroidota</taxon>
        <taxon>Cytophagia</taxon>
        <taxon>Cytophagales</taxon>
        <taxon>Roseivirgaceae</taxon>
        <taxon>Roseivirga</taxon>
    </lineage>
</organism>
<dbReference type="InterPro" id="IPR003423">
    <property type="entry name" value="OMP_efflux"/>
</dbReference>
<comment type="caution">
    <text evidence="3">The sequence shown here is derived from an EMBL/GenBank/DDBJ whole genome shotgun (WGS) entry which is preliminary data.</text>
</comment>
<keyword evidence="4" id="KW-1185">Reference proteome</keyword>
<evidence type="ECO:0000313" key="4">
    <source>
        <dbReference type="Proteomes" id="UP000658258"/>
    </source>
</evidence>
<dbReference type="RefSeq" id="WP_189631333.1">
    <property type="nucleotide sequence ID" value="NZ_BNAG01000004.1"/>
</dbReference>
<evidence type="ECO:0000256" key="2">
    <source>
        <dbReference type="SAM" id="SignalP"/>
    </source>
</evidence>
<sequence>MKKTLSILALLIGLQWVAMAQSPTQLKVENLRPVEELIAVAMQQSSAIKALGVAQLQADQEIQINKKKWLQHITVAAGVNYGNGIVADQLTGDQSGTRLTYLSRQNVTYNLGLNIRLPFTEVSSRKNEIKLQALEKEKLDHLKGKEEELIKKEIIKIYSNLKHFIKAVEIQVEVVQSNEMALEVAEGYFKAGKLPLEQYRMAMESLYSSKMEFEKAKNEAWLAYTTLKTIVGEDILK</sequence>
<name>A0ABQ3I8H8_9BACT</name>
<gene>
    <name evidence="3" type="ORF">GCM10011340_32430</name>
</gene>
<feature type="signal peptide" evidence="2">
    <location>
        <begin position="1"/>
        <end position="20"/>
    </location>
</feature>
<dbReference type="PANTHER" id="PTHR30203">
    <property type="entry name" value="OUTER MEMBRANE CATION EFFLUX PROTEIN"/>
    <property type="match status" value="1"/>
</dbReference>
<dbReference type="Pfam" id="PF02321">
    <property type="entry name" value="OEP"/>
    <property type="match status" value="1"/>
</dbReference>
<dbReference type="Gene3D" id="1.20.1600.10">
    <property type="entry name" value="Outer membrane efflux proteins (OEP)"/>
    <property type="match status" value="1"/>
</dbReference>
<keyword evidence="2" id="KW-0732">Signal</keyword>
<feature type="chain" id="PRO_5045276496" description="Transporter" evidence="2">
    <location>
        <begin position="21"/>
        <end position="237"/>
    </location>
</feature>
<evidence type="ECO:0000256" key="1">
    <source>
        <dbReference type="ARBA" id="ARBA00007613"/>
    </source>
</evidence>
<dbReference type="InterPro" id="IPR010131">
    <property type="entry name" value="MdtP/NodT-like"/>
</dbReference>
<comment type="similarity">
    <text evidence="1">Belongs to the outer membrane factor (OMF) (TC 1.B.17) family.</text>
</comment>
<dbReference type="Proteomes" id="UP000658258">
    <property type="component" value="Unassembled WGS sequence"/>
</dbReference>
<reference evidence="4" key="1">
    <citation type="journal article" date="2019" name="Int. J. Syst. Evol. Microbiol.">
        <title>The Global Catalogue of Microorganisms (GCM) 10K type strain sequencing project: providing services to taxonomists for standard genome sequencing and annotation.</title>
        <authorList>
            <consortium name="The Broad Institute Genomics Platform"/>
            <consortium name="The Broad Institute Genome Sequencing Center for Infectious Disease"/>
            <person name="Wu L."/>
            <person name="Ma J."/>
        </authorList>
    </citation>
    <scope>NUCLEOTIDE SEQUENCE [LARGE SCALE GENOMIC DNA]</scope>
    <source>
        <strain evidence="4">CGMCC 1.15111</strain>
    </source>
</reference>